<dbReference type="InterPro" id="IPR036013">
    <property type="entry name" value="Band_7/SPFH_dom_sf"/>
</dbReference>
<dbReference type="Gene3D" id="3.10.110.10">
    <property type="entry name" value="Ubiquitin Conjugating Enzyme"/>
    <property type="match status" value="1"/>
</dbReference>
<evidence type="ECO:0000313" key="7">
    <source>
        <dbReference type="EMBL" id="UQC85863.1"/>
    </source>
</evidence>
<keyword evidence="8" id="KW-1185">Reference proteome</keyword>
<dbReference type="GO" id="GO:0007005">
    <property type="term" value="P:mitochondrion organization"/>
    <property type="evidence" value="ECO:0007669"/>
    <property type="project" value="TreeGrafter"/>
</dbReference>
<evidence type="ECO:0000256" key="2">
    <source>
        <dbReference type="ARBA" id="ARBA00008164"/>
    </source>
</evidence>
<dbReference type="InterPro" id="IPR032435">
    <property type="entry name" value="STML2-like_C"/>
</dbReference>
<organism evidence="7 8">
    <name type="scientific">Colletotrichum lupini</name>
    <dbReference type="NCBI Taxonomy" id="145971"/>
    <lineage>
        <taxon>Eukaryota</taxon>
        <taxon>Fungi</taxon>
        <taxon>Dikarya</taxon>
        <taxon>Ascomycota</taxon>
        <taxon>Pezizomycotina</taxon>
        <taxon>Sordariomycetes</taxon>
        <taxon>Hypocreomycetidae</taxon>
        <taxon>Glomerellales</taxon>
        <taxon>Glomerellaceae</taxon>
        <taxon>Colletotrichum</taxon>
        <taxon>Colletotrichum acutatum species complex</taxon>
    </lineage>
</organism>
<dbReference type="GeneID" id="73345340"/>
<evidence type="ECO:0000259" key="6">
    <source>
        <dbReference type="PROSITE" id="PS50127"/>
    </source>
</evidence>
<evidence type="ECO:0000256" key="4">
    <source>
        <dbReference type="ARBA" id="ARBA00023128"/>
    </source>
</evidence>
<dbReference type="PROSITE" id="PS50127">
    <property type="entry name" value="UBC_2"/>
    <property type="match status" value="1"/>
</dbReference>
<dbReference type="RefSeq" id="XP_049147475.1">
    <property type="nucleotide sequence ID" value="XM_049290330.1"/>
</dbReference>
<dbReference type="SMART" id="SM00212">
    <property type="entry name" value="UBCc"/>
    <property type="match status" value="1"/>
</dbReference>
<dbReference type="Pfam" id="PF01145">
    <property type="entry name" value="Band_7"/>
    <property type="match status" value="1"/>
</dbReference>
<evidence type="ECO:0000256" key="1">
    <source>
        <dbReference type="ARBA" id="ARBA00004173"/>
    </source>
</evidence>
<dbReference type="GO" id="GO:0005739">
    <property type="term" value="C:mitochondrion"/>
    <property type="evidence" value="ECO:0007669"/>
    <property type="project" value="UniProtKB-SubCell"/>
</dbReference>
<proteinExistence type="inferred from homology"/>
<dbReference type="AlphaFoldDB" id="A0A9Q8SZ38"/>
<evidence type="ECO:0000313" key="8">
    <source>
        <dbReference type="Proteomes" id="UP000830671"/>
    </source>
</evidence>
<feature type="domain" description="UBC core" evidence="6">
    <location>
        <begin position="80"/>
        <end position="237"/>
    </location>
</feature>
<dbReference type="Proteomes" id="UP000830671">
    <property type="component" value="Chromosome 5"/>
</dbReference>
<accession>A0A9Q8SZ38</accession>
<comment type="similarity">
    <text evidence="2">Belongs to the band 7/mec-2 family.</text>
</comment>
<dbReference type="Gene3D" id="3.30.479.30">
    <property type="entry name" value="Band 7 domain"/>
    <property type="match status" value="1"/>
</dbReference>
<evidence type="ECO:0000256" key="5">
    <source>
        <dbReference type="SAM" id="MobiDB-lite"/>
    </source>
</evidence>
<dbReference type="InterPro" id="IPR001972">
    <property type="entry name" value="Stomatin_HflK_fam"/>
</dbReference>
<reference evidence="7" key="1">
    <citation type="journal article" date="2021" name="Mol. Plant Microbe Interact.">
        <title>Complete Genome Sequence of the Plant-Pathogenic Fungus Colletotrichum lupini.</title>
        <authorList>
            <person name="Baroncelli R."/>
            <person name="Pensec F."/>
            <person name="Da Lio D."/>
            <person name="Boufleur T."/>
            <person name="Vicente I."/>
            <person name="Sarrocco S."/>
            <person name="Picot A."/>
            <person name="Baraldi E."/>
            <person name="Sukno S."/>
            <person name="Thon M."/>
            <person name="Le Floch G."/>
        </authorList>
    </citation>
    <scope>NUCLEOTIDE SEQUENCE</scope>
    <source>
        <strain evidence="7">IMI 504893</strain>
    </source>
</reference>
<dbReference type="CDD" id="cd23807">
    <property type="entry name" value="UEV_UBE2V"/>
    <property type="match status" value="1"/>
</dbReference>
<name>A0A9Q8SZ38_9PEZI</name>
<dbReference type="CDD" id="cd08829">
    <property type="entry name" value="SPFH_paraslipin"/>
    <property type="match status" value="1"/>
</dbReference>
<dbReference type="GO" id="GO:0005886">
    <property type="term" value="C:plasma membrane"/>
    <property type="evidence" value="ECO:0007669"/>
    <property type="project" value="UniProtKB-ARBA"/>
</dbReference>
<dbReference type="KEGG" id="clup:CLUP02_11362"/>
<dbReference type="EMBL" id="CP019477">
    <property type="protein sequence ID" value="UQC85863.1"/>
    <property type="molecule type" value="Genomic_DNA"/>
</dbReference>
<dbReference type="Pfam" id="PF16200">
    <property type="entry name" value="Band_7_C"/>
    <property type="match status" value="1"/>
</dbReference>
<sequence>MPKVRLQAQARLITLVVPSVRFPLRPATGSISPPSTFLPLRNPSNFEHLHCGIYQSPFHNHTEPKPRDTHTRLNMGAKVPRNFRLLEELEKGEKGLGAEACSYGLNDAEDLLMSDWNGTILGPPHSVHENRIYSLKMHCGPNYPDEPPTIQFVSQVNLPCVNSRNGVVDPRQLPCLANWKRDNTMETILIELRRYMAAPANKKIPQPPEVWLNDYDFLHTQSSGQSETEENTIDSMHLCGLPDEDSDWVSYHVLIRVVIQGKKSEYPGFIFVANRCAVCTTEWKHQSLVGLGRCRRLIIGRQRQLQLPELFWSSQPRFDPRIFSIYVNAAAATDMASAVTKAALSAPLRRALVQSQSRGFQTTTKSLLPSAFGSSSSIPPSYFQRSSLPANTVIRFVPQQTAWIVERMGKFNRILEPGLAILVPFIDRISYVKSLKENALEIPSQSAITADNVTLELDGVLYTRVFDAYKASYGVEDAEYAISQLAQTTMRSEIGQLTLDHVLKERAALNTNITAAINEAAQAWGVTCLRYEIRDIHAPAGVVEAMHRQVTAERSKRAEILDSEGQRQSAINIAEGKKQSVILASEALRAEQINRASGEAEAILMKAKATAAGIEAVSKSIADGEDAAQGAISLSVAEKYVDAFGKLAKESTAVVVPGNVGDISSMIATGLSVYGKVGQAQARTMAKQLVGNESAEESGEGASGEPKQLKDSVLESFDQAAGQK</sequence>
<dbReference type="SMART" id="SM00244">
    <property type="entry name" value="PHB"/>
    <property type="match status" value="1"/>
</dbReference>
<dbReference type="InterPro" id="IPR000608">
    <property type="entry name" value="UBC"/>
</dbReference>
<evidence type="ECO:0000256" key="3">
    <source>
        <dbReference type="ARBA" id="ARBA00022786"/>
    </source>
</evidence>
<dbReference type="Pfam" id="PF00179">
    <property type="entry name" value="UQ_con"/>
    <property type="match status" value="1"/>
</dbReference>
<dbReference type="FunFam" id="3.30.479.30:FF:000004">
    <property type="entry name" value="Putative membrane protease family, stomatin"/>
    <property type="match status" value="1"/>
</dbReference>
<comment type="subcellular location">
    <subcellularLocation>
        <location evidence="1">Mitochondrion</location>
    </subcellularLocation>
</comment>
<dbReference type="InterPro" id="IPR016135">
    <property type="entry name" value="UBQ-conjugating_enzyme/RWD"/>
</dbReference>
<protein>
    <submittedName>
        <fullName evidence="7">SPFH domain/Band 7 family protein</fullName>
    </submittedName>
</protein>
<dbReference type="FunFam" id="3.10.110.10:FF:000026">
    <property type="entry name" value="Ubiquitin-conjugating enzyme E2 variant"/>
    <property type="match status" value="1"/>
</dbReference>
<dbReference type="InterPro" id="IPR001107">
    <property type="entry name" value="Band_7"/>
</dbReference>
<dbReference type="PANTHER" id="PTHR43327:SF10">
    <property type="entry name" value="STOMATIN-LIKE PROTEIN 2, MITOCHONDRIAL"/>
    <property type="match status" value="1"/>
</dbReference>
<dbReference type="InterPro" id="IPR050710">
    <property type="entry name" value="Band7/mec-2_domain"/>
</dbReference>
<keyword evidence="3" id="KW-0833">Ubl conjugation pathway</keyword>
<dbReference type="PRINTS" id="PR00721">
    <property type="entry name" value="STOMATIN"/>
</dbReference>
<gene>
    <name evidence="7" type="ORF">CLUP02_11362</name>
</gene>
<dbReference type="SUPFAM" id="SSF117892">
    <property type="entry name" value="Band 7/SPFH domain"/>
    <property type="match status" value="1"/>
</dbReference>
<dbReference type="PANTHER" id="PTHR43327">
    <property type="entry name" value="STOMATIN-LIKE PROTEIN 2, MITOCHONDRIAL"/>
    <property type="match status" value="1"/>
</dbReference>
<feature type="region of interest" description="Disordered" evidence="5">
    <location>
        <begin position="689"/>
        <end position="724"/>
    </location>
</feature>
<dbReference type="GO" id="GO:0098552">
    <property type="term" value="C:side of membrane"/>
    <property type="evidence" value="ECO:0007669"/>
    <property type="project" value="UniProtKB-ARBA"/>
</dbReference>
<keyword evidence="4" id="KW-0496">Mitochondrion</keyword>
<dbReference type="SUPFAM" id="SSF54495">
    <property type="entry name" value="UBC-like"/>
    <property type="match status" value="1"/>
</dbReference>
<dbReference type="GO" id="GO:0006301">
    <property type="term" value="P:DNA damage tolerance"/>
    <property type="evidence" value="ECO:0007669"/>
    <property type="project" value="UniProtKB-ARBA"/>
</dbReference>